<dbReference type="EMBL" id="JBHSGT010000003">
    <property type="protein sequence ID" value="MFC4709087.1"/>
    <property type="molecule type" value="Genomic_DNA"/>
</dbReference>
<dbReference type="InterPro" id="IPR000305">
    <property type="entry name" value="GIY-YIG_endonuc"/>
</dbReference>
<gene>
    <name evidence="2" type="ORF">ACFO3L_00290</name>
</gene>
<comment type="caution">
    <text evidence="2">The sequence shown here is derived from an EMBL/GenBank/DDBJ whole genome shotgun (WGS) entry which is preliminary data.</text>
</comment>
<evidence type="ECO:0000259" key="1">
    <source>
        <dbReference type="SMART" id="SM00465"/>
    </source>
</evidence>
<dbReference type="Proteomes" id="UP001596026">
    <property type="component" value="Unassembled WGS sequence"/>
</dbReference>
<organism evidence="2 3">
    <name type="scientific">Enterococcus eurekensis</name>
    <dbReference type="NCBI Taxonomy" id="1159753"/>
    <lineage>
        <taxon>Bacteria</taxon>
        <taxon>Bacillati</taxon>
        <taxon>Bacillota</taxon>
        <taxon>Bacilli</taxon>
        <taxon>Lactobacillales</taxon>
        <taxon>Enterococcaceae</taxon>
        <taxon>Enterococcus</taxon>
    </lineage>
</organism>
<evidence type="ECO:0000313" key="3">
    <source>
        <dbReference type="Proteomes" id="UP001596026"/>
    </source>
</evidence>
<name>A0ABV9LZU8_9ENTE</name>
<sequence>MDKGIVIFKKTKEKIIDIIESLKSSSYEVTQNSKNKTTGIYMIYIDGFESNEVLPIYIGKSIDIQKRYKQHYTELLALNRLSYEEYKKYFFLKNTSFYDGHFKTSKIFKYMVENQKTLKDFHMIILEQTDESELDFKEKKYINEFNSCYFGFNQLNSLTDLINLQMTKSKHSEKDIVNYLDVVNHDIYSCKIYQNYGYTSFNYLYAMPKEIKDTFKLALEDFSWLENDITTIEKKILHLSRQLGDRSMRSQLKARKSMLKLRQTKLESEKQFEVFYNEKLENDFKIKKIYNEVYKQIQTRNKDQIISVESFNEYYFPRYFETNLIQSFRDEDIYKAFVKKENYKSEYTDACEKFQKLRSINNKELYTKIFPENTYKRFPLKDNYQKKTIQLLEDYQKENTCYINIFISNNANNRSIDIEKQPDILNITYTYTDKDGISLNKDCFIKSKITSNKIFLDYIEKNFYDPYAFRRQPFTITMIDDGYISNSFISTLAEYKHGINDYTVTQHELLELDLVLNQIEKLINVDTRFKISISESYNCLKQCFTTKQLQNEFVSKLVTNKLLKIKKQRITNKKVTNKAKLVVKKSIVHPKISRAERYIEKVKNKSNGSIEVSNYISSKEKVTALCRTCGHIWYIRSDHLLARTYCPKCSANKN</sequence>
<dbReference type="SMART" id="SM00465">
    <property type="entry name" value="GIYc"/>
    <property type="match status" value="1"/>
</dbReference>
<reference evidence="3" key="1">
    <citation type="journal article" date="2019" name="Int. J. Syst. Evol. Microbiol.">
        <title>The Global Catalogue of Microorganisms (GCM) 10K type strain sequencing project: providing services to taxonomists for standard genome sequencing and annotation.</title>
        <authorList>
            <consortium name="The Broad Institute Genomics Platform"/>
            <consortium name="The Broad Institute Genome Sequencing Center for Infectious Disease"/>
            <person name="Wu L."/>
            <person name="Ma J."/>
        </authorList>
    </citation>
    <scope>NUCLEOTIDE SEQUENCE [LARGE SCALE GENOMIC DNA]</scope>
    <source>
        <strain evidence="3">CGMCC 1.19061</strain>
    </source>
</reference>
<dbReference type="RefSeq" id="WP_379962789.1">
    <property type="nucleotide sequence ID" value="NZ_JBHSGT010000003.1"/>
</dbReference>
<feature type="domain" description="GIY-YIG" evidence="1">
    <location>
        <begin position="37"/>
        <end position="158"/>
    </location>
</feature>
<evidence type="ECO:0000313" key="2">
    <source>
        <dbReference type="EMBL" id="MFC4709087.1"/>
    </source>
</evidence>
<accession>A0ABV9LZU8</accession>
<proteinExistence type="predicted"/>
<keyword evidence="3" id="KW-1185">Reference proteome</keyword>
<protein>
    <recommendedName>
        <fullName evidence="1">GIY-YIG domain-containing protein</fullName>
    </recommendedName>
</protein>